<evidence type="ECO:0000259" key="1">
    <source>
        <dbReference type="Pfam" id="PF13847"/>
    </source>
</evidence>
<dbReference type="SUPFAM" id="SSF53335">
    <property type="entry name" value="S-adenosyl-L-methionine-dependent methyltransferases"/>
    <property type="match status" value="1"/>
</dbReference>
<keyword evidence="2" id="KW-0808">Transferase</keyword>
<reference evidence="2 3" key="1">
    <citation type="submission" date="2016-10" db="EMBL/GenBank/DDBJ databases">
        <authorList>
            <person name="de Groot N.N."/>
        </authorList>
    </citation>
    <scope>NUCLEOTIDE SEQUENCE [LARGE SCALE GENOMIC DNA]</scope>
    <source>
        <strain evidence="2 3">CGMCC 1.9156</strain>
    </source>
</reference>
<dbReference type="InterPro" id="IPR029063">
    <property type="entry name" value="SAM-dependent_MTases_sf"/>
</dbReference>
<dbReference type="Proteomes" id="UP000198964">
    <property type="component" value="Unassembled WGS sequence"/>
</dbReference>
<dbReference type="RefSeq" id="WP_093921195.1">
    <property type="nucleotide sequence ID" value="NZ_FONW01000012.1"/>
</dbReference>
<keyword evidence="2" id="KW-0830">Ubiquinone</keyword>
<dbReference type="Pfam" id="PF13847">
    <property type="entry name" value="Methyltransf_31"/>
    <property type="match status" value="1"/>
</dbReference>
<keyword evidence="2" id="KW-0489">Methyltransferase</keyword>
<feature type="domain" description="Methyltransferase" evidence="1">
    <location>
        <begin position="84"/>
        <end position="204"/>
    </location>
</feature>
<dbReference type="InterPro" id="IPR025714">
    <property type="entry name" value="Methyltranfer_dom"/>
</dbReference>
<organism evidence="2 3">
    <name type="scientific">Sunxiuqinia elliptica</name>
    <dbReference type="NCBI Taxonomy" id="655355"/>
    <lineage>
        <taxon>Bacteria</taxon>
        <taxon>Pseudomonadati</taxon>
        <taxon>Bacteroidota</taxon>
        <taxon>Bacteroidia</taxon>
        <taxon>Marinilabiliales</taxon>
        <taxon>Prolixibacteraceae</taxon>
        <taxon>Sunxiuqinia</taxon>
    </lineage>
</organism>
<dbReference type="GO" id="GO:0032259">
    <property type="term" value="P:methylation"/>
    <property type="evidence" value="ECO:0007669"/>
    <property type="project" value="UniProtKB-KW"/>
</dbReference>
<evidence type="ECO:0000313" key="2">
    <source>
        <dbReference type="EMBL" id="SFF66562.1"/>
    </source>
</evidence>
<dbReference type="STRING" id="655355.SAMN05216283_11252"/>
<name>A0A1I2KHR0_9BACT</name>
<dbReference type="GO" id="GO:0008168">
    <property type="term" value="F:methyltransferase activity"/>
    <property type="evidence" value="ECO:0007669"/>
    <property type="project" value="UniProtKB-KW"/>
</dbReference>
<dbReference type="CDD" id="cd02440">
    <property type="entry name" value="AdoMet_MTases"/>
    <property type="match status" value="1"/>
</dbReference>
<accession>A0A1I2KHR0</accession>
<proteinExistence type="predicted"/>
<evidence type="ECO:0000313" key="3">
    <source>
        <dbReference type="Proteomes" id="UP000198964"/>
    </source>
</evidence>
<protein>
    <submittedName>
        <fullName evidence="2">Ubiquinone/menaquinone biosynthesis C-methylase UbiE</fullName>
    </submittedName>
</protein>
<gene>
    <name evidence="2" type="ORF">SAMN05216283_11252</name>
</gene>
<keyword evidence="3" id="KW-1185">Reference proteome</keyword>
<dbReference type="EMBL" id="FONW01000012">
    <property type="protein sequence ID" value="SFF66562.1"/>
    <property type="molecule type" value="Genomic_DNA"/>
</dbReference>
<dbReference type="PANTHER" id="PTHR43861">
    <property type="entry name" value="TRANS-ACONITATE 2-METHYLTRANSFERASE-RELATED"/>
    <property type="match status" value="1"/>
</dbReference>
<dbReference type="Gene3D" id="3.40.50.150">
    <property type="entry name" value="Vaccinia Virus protein VP39"/>
    <property type="match status" value="1"/>
</dbReference>
<dbReference type="AlphaFoldDB" id="A0A1I2KHR0"/>
<sequence>MNILNNGDFWELFTKAKQKGGAFFFKKISFNSKKRTQSTFSSQKRQGANWWIIPEVKKRENRKISGDTHKTFDKHLIECHLKNKRDLQLLSVACGSGNREITLSKSGFFKNVTGIDLSPDLIQEAQQKVSKMQLTNVSFEQADFYDFKMEDNFYDVILFHSALHHFQKIEEIALRVKTSLKRDGILVLNEFVGKNRLQFTKHELFQMNKLLTTIPKPYRKRYLTKLTKQKIYAPGVLRMIISDPSEAVESETILPVIHKHFKVIEEKKIGGDLLMMVLKDIAHHFVNSNNQESKQILQDLFEKEDEYLQTTHHPNFIFGIYKK</sequence>